<keyword evidence="1" id="KW-0812">Transmembrane</keyword>
<keyword evidence="1" id="KW-0472">Membrane</keyword>
<name>X1AU11_9ZZZZ</name>
<feature type="non-terminal residue" evidence="2">
    <location>
        <position position="297"/>
    </location>
</feature>
<evidence type="ECO:0000313" key="2">
    <source>
        <dbReference type="EMBL" id="GAG86374.1"/>
    </source>
</evidence>
<feature type="transmembrane region" description="Helical" evidence="1">
    <location>
        <begin position="136"/>
        <end position="157"/>
    </location>
</feature>
<dbReference type="EMBL" id="BART01018135">
    <property type="protein sequence ID" value="GAG86374.1"/>
    <property type="molecule type" value="Genomic_DNA"/>
</dbReference>
<comment type="caution">
    <text evidence="2">The sequence shown here is derived from an EMBL/GenBank/DDBJ whole genome shotgun (WGS) entry which is preliminary data.</text>
</comment>
<accession>X1AU11</accession>
<reference evidence="2" key="1">
    <citation type="journal article" date="2014" name="Front. Microbiol.">
        <title>High frequency of phylogenetically diverse reductive dehalogenase-homologous genes in deep subseafloor sedimentary metagenomes.</title>
        <authorList>
            <person name="Kawai M."/>
            <person name="Futagami T."/>
            <person name="Toyoda A."/>
            <person name="Takaki Y."/>
            <person name="Nishi S."/>
            <person name="Hori S."/>
            <person name="Arai W."/>
            <person name="Tsubouchi T."/>
            <person name="Morono Y."/>
            <person name="Uchiyama I."/>
            <person name="Ito T."/>
            <person name="Fujiyama A."/>
            <person name="Inagaki F."/>
            <person name="Takami H."/>
        </authorList>
    </citation>
    <scope>NUCLEOTIDE SEQUENCE</scope>
    <source>
        <strain evidence="2">Expedition CK06-06</strain>
    </source>
</reference>
<feature type="non-terminal residue" evidence="2">
    <location>
        <position position="1"/>
    </location>
</feature>
<dbReference type="AlphaFoldDB" id="X1AU11"/>
<proteinExistence type="predicted"/>
<keyword evidence="1" id="KW-1133">Transmembrane helix</keyword>
<sequence>IIQTLRSKGRLTDTGQLSNSKVTDYARSVFADARKMISEIADYIKKSRDDYVDALELELMKTRSNLVSFNETLENLDKAKSKHEFEKIQADYNDLIKANMELKTISTVEITELNVLIANHEENPVNKVAIQRKLDLYKILSLSSLGLGALIFILAYYSQIPTIGYLAPFLFIVGGAYSLYQWNNNNSVLSEVEQLESQIYSIGRQLEIESDTVSGMKSDLVAINDAYETTRKTLYGKLEVVRSFFDIKTDEIDEIISQALNSLANLEKGIDDSVTREYSETEYVSIISKGYLVTIFR</sequence>
<protein>
    <submittedName>
        <fullName evidence="2">Uncharacterized protein</fullName>
    </submittedName>
</protein>
<evidence type="ECO:0000256" key="1">
    <source>
        <dbReference type="SAM" id="Phobius"/>
    </source>
</evidence>
<feature type="transmembrane region" description="Helical" evidence="1">
    <location>
        <begin position="163"/>
        <end position="180"/>
    </location>
</feature>
<gene>
    <name evidence="2" type="ORF">S01H4_34294</name>
</gene>
<organism evidence="2">
    <name type="scientific">marine sediment metagenome</name>
    <dbReference type="NCBI Taxonomy" id="412755"/>
    <lineage>
        <taxon>unclassified sequences</taxon>
        <taxon>metagenomes</taxon>
        <taxon>ecological metagenomes</taxon>
    </lineage>
</organism>